<dbReference type="Gene3D" id="2.60.40.10">
    <property type="entry name" value="Immunoglobulins"/>
    <property type="match status" value="2"/>
</dbReference>
<dbReference type="Proteomes" id="UP001152622">
    <property type="component" value="Chromosome 2"/>
</dbReference>
<protein>
    <submittedName>
        <fullName evidence="1">Uncharacterized protein</fullName>
    </submittedName>
</protein>
<dbReference type="InterPro" id="IPR036179">
    <property type="entry name" value="Ig-like_dom_sf"/>
</dbReference>
<dbReference type="InterPro" id="IPR013783">
    <property type="entry name" value="Ig-like_fold"/>
</dbReference>
<accession>A0A9Q1G5J9</accession>
<evidence type="ECO:0000313" key="2">
    <source>
        <dbReference type="Proteomes" id="UP001152622"/>
    </source>
</evidence>
<keyword evidence="2" id="KW-1185">Reference proteome</keyword>
<dbReference type="OrthoDB" id="10059496at2759"/>
<reference evidence="1" key="1">
    <citation type="journal article" date="2023" name="Science">
        <title>Genome structures resolve the early diversification of teleost fishes.</title>
        <authorList>
            <person name="Parey E."/>
            <person name="Louis A."/>
            <person name="Montfort J."/>
            <person name="Bouchez O."/>
            <person name="Roques C."/>
            <person name="Iampietro C."/>
            <person name="Lluch J."/>
            <person name="Castinel A."/>
            <person name="Donnadieu C."/>
            <person name="Desvignes T."/>
            <person name="Floi Bucao C."/>
            <person name="Jouanno E."/>
            <person name="Wen M."/>
            <person name="Mejri S."/>
            <person name="Dirks R."/>
            <person name="Jansen H."/>
            <person name="Henkel C."/>
            <person name="Chen W.J."/>
            <person name="Zahm M."/>
            <person name="Cabau C."/>
            <person name="Klopp C."/>
            <person name="Thompson A.W."/>
            <person name="Robinson-Rechavi M."/>
            <person name="Braasch I."/>
            <person name="Lecointre G."/>
            <person name="Bobe J."/>
            <person name="Postlethwait J.H."/>
            <person name="Berthelot C."/>
            <person name="Roest Crollius H."/>
            <person name="Guiguen Y."/>
        </authorList>
    </citation>
    <scope>NUCLEOTIDE SEQUENCE</scope>
    <source>
        <strain evidence="1">WJC10195</strain>
    </source>
</reference>
<dbReference type="PANTHER" id="PTHR15360">
    <property type="entry name" value="PLATELET-DERIVED GROWTH FACTOR RECEPTOR LIKE"/>
    <property type="match status" value="1"/>
</dbReference>
<dbReference type="EMBL" id="JAINUF010000002">
    <property type="protein sequence ID" value="KAJ8375418.1"/>
    <property type="molecule type" value="Genomic_DNA"/>
</dbReference>
<dbReference type="Pfam" id="PF21339">
    <property type="entry name" value="VEGFR-1-like_Ig-like"/>
    <property type="match status" value="1"/>
</dbReference>
<dbReference type="SUPFAM" id="SSF48726">
    <property type="entry name" value="Immunoglobulin"/>
    <property type="match status" value="1"/>
</dbReference>
<proteinExistence type="predicted"/>
<comment type="caution">
    <text evidence="1">The sequence shown here is derived from an EMBL/GenBank/DDBJ whole genome shotgun (WGS) entry which is preliminary data.</text>
</comment>
<gene>
    <name evidence="1" type="ORF">SKAU_G00059980</name>
</gene>
<dbReference type="PANTHER" id="PTHR15360:SF5">
    <property type="entry name" value="PLATELET-DERIVED GROWTH FACTOR RECEPTOR-LIKE PROTEIN"/>
    <property type="match status" value="1"/>
</dbReference>
<name>A0A9Q1G5J9_SYNKA</name>
<dbReference type="PRINTS" id="PR01832">
    <property type="entry name" value="VEGFRECEPTOR"/>
</dbReference>
<organism evidence="1 2">
    <name type="scientific">Synaphobranchus kaupii</name>
    <name type="common">Kaup's arrowtooth eel</name>
    <dbReference type="NCBI Taxonomy" id="118154"/>
    <lineage>
        <taxon>Eukaryota</taxon>
        <taxon>Metazoa</taxon>
        <taxon>Chordata</taxon>
        <taxon>Craniata</taxon>
        <taxon>Vertebrata</taxon>
        <taxon>Euteleostomi</taxon>
        <taxon>Actinopterygii</taxon>
        <taxon>Neopterygii</taxon>
        <taxon>Teleostei</taxon>
        <taxon>Anguilliformes</taxon>
        <taxon>Synaphobranchidae</taxon>
        <taxon>Synaphobranchus</taxon>
    </lineage>
</organism>
<dbReference type="AlphaFoldDB" id="A0A9Q1G5J9"/>
<evidence type="ECO:0000313" key="1">
    <source>
        <dbReference type="EMBL" id="KAJ8375418.1"/>
    </source>
</evidence>
<dbReference type="InterPro" id="IPR042495">
    <property type="entry name" value="PDGFRL"/>
</dbReference>
<sequence>MWMCVRGRWELSWAFPVGVAKEQPSMVVVQSRCAIQEHLYCSGLTLTSAQPQHTGSFRCRYRHKNRKQTSLYVYITGSQQPFVEVQTEIPDVVYMKEGEPLVFPCRVTAPHIPVSLVKEASSMRNNKTEL</sequence>